<gene>
    <name evidence="1" type="ORF">PROFUN_00141</name>
</gene>
<sequence length="239" mass="27800">MAYGVGSLSEGWVFKSLRGHPFLTDILVIQEGNLHSRDGCTRGMSRILNNSTMNGPCHLNTLDTSPHNRPRLHPLVKAAWHMSNHDLFKAHRLIRGVQERPVAMWLHGILHRLEGDYSNTKCWIFDIELKEFEDFWKSKEEAYKYVDRVAMLRGLSDEKISETVSKTSERKKQKIPSYTEEELKNLRETSSMEREVEFGDRELDAALCCALKHYPGDSYDEAQIRSLIIPRKKLKRWTQ</sequence>
<dbReference type="Proteomes" id="UP000241769">
    <property type="component" value="Unassembled WGS sequence"/>
</dbReference>
<comment type="caution">
    <text evidence="1">The sequence shown here is derived from an EMBL/GenBank/DDBJ whole genome shotgun (WGS) entry which is preliminary data.</text>
</comment>
<dbReference type="EMBL" id="MDYQ01000001">
    <property type="protein sequence ID" value="PRP89799.1"/>
    <property type="molecule type" value="Genomic_DNA"/>
</dbReference>
<accession>A0A2P6P0U1</accession>
<protein>
    <submittedName>
        <fullName evidence="1">Uncharacterized protein</fullName>
    </submittedName>
</protein>
<dbReference type="OrthoDB" id="2306919at2759"/>
<dbReference type="STRING" id="1890364.A0A2P6P0U1"/>
<dbReference type="InParanoid" id="A0A2P6P0U1"/>
<dbReference type="AlphaFoldDB" id="A0A2P6P0U1"/>
<keyword evidence="2" id="KW-1185">Reference proteome</keyword>
<evidence type="ECO:0000313" key="2">
    <source>
        <dbReference type="Proteomes" id="UP000241769"/>
    </source>
</evidence>
<name>A0A2P6P0U1_9EUKA</name>
<evidence type="ECO:0000313" key="1">
    <source>
        <dbReference type="EMBL" id="PRP89799.1"/>
    </source>
</evidence>
<proteinExistence type="predicted"/>
<reference evidence="1 2" key="1">
    <citation type="journal article" date="2018" name="Genome Biol. Evol.">
        <title>Multiple Roots of Fruiting Body Formation in Amoebozoa.</title>
        <authorList>
            <person name="Hillmann F."/>
            <person name="Forbes G."/>
            <person name="Novohradska S."/>
            <person name="Ferling I."/>
            <person name="Riege K."/>
            <person name="Groth M."/>
            <person name="Westermann M."/>
            <person name="Marz M."/>
            <person name="Spaller T."/>
            <person name="Winckler T."/>
            <person name="Schaap P."/>
            <person name="Glockner G."/>
        </authorList>
    </citation>
    <scope>NUCLEOTIDE SEQUENCE [LARGE SCALE GENOMIC DNA]</scope>
    <source>
        <strain evidence="1 2">Jena</strain>
    </source>
</reference>
<organism evidence="1 2">
    <name type="scientific">Planoprotostelium fungivorum</name>
    <dbReference type="NCBI Taxonomy" id="1890364"/>
    <lineage>
        <taxon>Eukaryota</taxon>
        <taxon>Amoebozoa</taxon>
        <taxon>Evosea</taxon>
        <taxon>Variosea</taxon>
        <taxon>Cavosteliida</taxon>
        <taxon>Cavosteliaceae</taxon>
        <taxon>Planoprotostelium</taxon>
    </lineage>
</organism>